<feature type="domain" description="RNA polymerase sigma-70 region 2" evidence="6">
    <location>
        <begin position="22"/>
        <end position="83"/>
    </location>
</feature>
<comment type="similarity">
    <text evidence="1">Belongs to the sigma-70 factor family. ECF subfamily.</text>
</comment>
<organism evidence="8 9">
    <name type="scientific">Halobacteriovorax marinus</name>
    <dbReference type="NCBI Taxonomy" id="97084"/>
    <lineage>
        <taxon>Bacteria</taxon>
        <taxon>Pseudomonadati</taxon>
        <taxon>Bdellovibrionota</taxon>
        <taxon>Bacteriovoracia</taxon>
        <taxon>Bacteriovoracales</taxon>
        <taxon>Halobacteriovoraceae</taxon>
        <taxon>Halobacteriovorax</taxon>
    </lineage>
</organism>
<dbReference type="InterPro" id="IPR039425">
    <property type="entry name" value="RNA_pol_sigma-70-like"/>
</dbReference>
<dbReference type="NCBIfam" id="TIGR02937">
    <property type="entry name" value="sigma70-ECF"/>
    <property type="match status" value="1"/>
</dbReference>
<sequence>MKDIKQIFIGAREGRNDCVQFLIEIYQPRLLKFCFFLTGDYNLAQDISQETFLKMLKNLHSIKSEKAIYSWLITVARNNFLDIKKSKFNSLEELPLNSLVDRNNHDLELLHDLAYAFSQLEVKDRLVLLVVDFEKLSYIESAQFLDISENALKLRLHRARKKLLSILDETNPYSESS</sequence>
<accession>A0A1Y5FHC6</accession>
<evidence type="ECO:0000256" key="2">
    <source>
        <dbReference type="ARBA" id="ARBA00023015"/>
    </source>
</evidence>
<gene>
    <name evidence="8" type="ORF">A9Q84_00875</name>
</gene>
<dbReference type="GO" id="GO:0016987">
    <property type="term" value="F:sigma factor activity"/>
    <property type="evidence" value="ECO:0007669"/>
    <property type="project" value="UniProtKB-KW"/>
</dbReference>
<dbReference type="GO" id="GO:0006352">
    <property type="term" value="P:DNA-templated transcription initiation"/>
    <property type="evidence" value="ECO:0007669"/>
    <property type="project" value="InterPro"/>
</dbReference>
<dbReference type="InterPro" id="IPR013249">
    <property type="entry name" value="RNA_pol_sigma70_r4_t2"/>
</dbReference>
<protein>
    <recommendedName>
        <fullName evidence="10">RNA polymerase sigma factor</fullName>
    </recommendedName>
</protein>
<name>A0A1Y5FHC6_9BACT</name>
<dbReference type="PANTHER" id="PTHR43133:SF8">
    <property type="entry name" value="RNA POLYMERASE SIGMA FACTOR HI_1459-RELATED"/>
    <property type="match status" value="1"/>
</dbReference>
<evidence type="ECO:0008006" key="10">
    <source>
        <dbReference type="Google" id="ProtNLM"/>
    </source>
</evidence>
<dbReference type="SUPFAM" id="SSF88946">
    <property type="entry name" value="Sigma2 domain of RNA polymerase sigma factors"/>
    <property type="match status" value="1"/>
</dbReference>
<evidence type="ECO:0000313" key="8">
    <source>
        <dbReference type="EMBL" id="OUR99605.1"/>
    </source>
</evidence>
<dbReference type="Proteomes" id="UP000196531">
    <property type="component" value="Unassembled WGS sequence"/>
</dbReference>
<dbReference type="GO" id="GO:0003677">
    <property type="term" value="F:DNA binding"/>
    <property type="evidence" value="ECO:0007669"/>
    <property type="project" value="UniProtKB-KW"/>
</dbReference>
<evidence type="ECO:0000259" key="7">
    <source>
        <dbReference type="Pfam" id="PF08281"/>
    </source>
</evidence>
<feature type="domain" description="RNA polymerase sigma factor 70 region 4 type 2" evidence="7">
    <location>
        <begin position="113"/>
        <end position="163"/>
    </location>
</feature>
<dbReference type="InterPro" id="IPR013324">
    <property type="entry name" value="RNA_pol_sigma_r3/r4-like"/>
</dbReference>
<comment type="caution">
    <text evidence="8">The sequence shown here is derived from an EMBL/GenBank/DDBJ whole genome shotgun (WGS) entry which is preliminary data.</text>
</comment>
<dbReference type="EMBL" id="MAAO01000002">
    <property type="protein sequence ID" value="OUR99605.1"/>
    <property type="molecule type" value="Genomic_DNA"/>
</dbReference>
<evidence type="ECO:0000256" key="4">
    <source>
        <dbReference type="ARBA" id="ARBA00023125"/>
    </source>
</evidence>
<keyword evidence="2" id="KW-0805">Transcription regulation</keyword>
<evidence type="ECO:0000256" key="5">
    <source>
        <dbReference type="ARBA" id="ARBA00023163"/>
    </source>
</evidence>
<evidence type="ECO:0000256" key="3">
    <source>
        <dbReference type="ARBA" id="ARBA00023082"/>
    </source>
</evidence>
<dbReference type="InterPro" id="IPR007627">
    <property type="entry name" value="RNA_pol_sigma70_r2"/>
</dbReference>
<reference evidence="9" key="1">
    <citation type="journal article" date="2017" name="Proc. Natl. Acad. Sci. U.S.A.">
        <title>Simulation of Deepwater Horizon oil plume reveals substrate specialization within a complex community of hydrocarbon-degraders.</title>
        <authorList>
            <person name="Hu P."/>
            <person name="Dubinsky E.A."/>
            <person name="Probst A.J."/>
            <person name="Wang J."/>
            <person name="Sieber C.M.K."/>
            <person name="Tom L.M."/>
            <person name="Gardinali P."/>
            <person name="Banfield J.F."/>
            <person name="Atlas R.M."/>
            <person name="Andersen G.L."/>
        </authorList>
    </citation>
    <scope>NUCLEOTIDE SEQUENCE [LARGE SCALE GENOMIC DNA]</scope>
</reference>
<dbReference type="SUPFAM" id="SSF88659">
    <property type="entry name" value="Sigma3 and sigma4 domains of RNA polymerase sigma factors"/>
    <property type="match status" value="1"/>
</dbReference>
<dbReference type="Pfam" id="PF04542">
    <property type="entry name" value="Sigma70_r2"/>
    <property type="match status" value="1"/>
</dbReference>
<proteinExistence type="inferred from homology"/>
<dbReference type="InterPro" id="IPR014284">
    <property type="entry name" value="RNA_pol_sigma-70_dom"/>
</dbReference>
<dbReference type="AlphaFoldDB" id="A0A1Y5FHC6"/>
<dbReference type="PANTHER" id="PTHR43133">
    <property type="entry name" value="RNA POLYMERASE ECF-TYPE SIGMA FACTO"/>
    <property type="match status" value="1"/>
</dbReference>
<evidence type="ECO:0000256" key="1">
    <source>
        <dbReference type="ARBA" id="ARBA00010641"/>
    </source>
</evidence>
<evidence type="ECO:0000313" key="9">
    <source>
        <dbReference type="Proteomes" id="UP000196531"/>
    </source>
</evidence>
<dbReference type="InterPro" id="IPR013325">
    <property type="entry name" value="RNA_pol_sigma_r2"/>
</dbReference>
<keyword evidence="4" id="KW-0238">DNA-binding</keyword>
<dbReference type="CDD" id="cd06171">
    <property type="entry name" value="Sigma70_r4"/>
    <property type="match status" value="1"/>
</dbReference>
<dbReference type="Gene3D" id="1.10.1740.10">
    <property type="match status" value="1"/>
</dbReference>
<dbReference type="Gene3D" id="1.10.10.10">
    <property type="entry name" value="Winged helix-like DNA-binding domain superfamily/Winged helix DNA-binding domain"/>
    <property type="match status" value="1"/>
</dbReference>
<dbReference type="InterPro" id="IPR036388">
    <property type="entry name" value="WH-like_DNA-bd_sf"/>
</dbReference>
<evidence type="ECO:0000259" key="6">
    <source>
        <dbReference type="Pfam" id="PF04542"/>
    </source>
</evidence>
<dbReference type="Pfam" id="PF08281">
    <property type="entry name" value="Sigma70_r4_2"/>
    <property type="match status" value="1"/>
</dbReference>
<keyword evidence="3" id="KW-0731">Sigma factor</keyword>
<keyword evidence="5" id="KW-0804">Transcription</keyword>